<reference evidence="21" key="1">
    <citation type="submission" date="2017-01" db="EMBL/GenBank/DDBJ databases">
        <authorList>
            <person name="Wang Y."/>
            <person name="White M."/>
            <person name="Kvist S."/>
            <person name="Moncalvo J.-M."/>
        </authorList>
    </citation>
    <scope>NUCLEOTIDE SEQUENCE [LARGE SCALE GENOMIC DNA]</scope>
    <source>
        <strain evidence="21">ID-206-W2</strain>
    </source>
</reference>
<dbReference type="SUPFAM" id="SSF53383">
    <property type="entry name" value="PLP-dependent transferases"/>
    <property type="match status" value="1"/>
</dbReference>
<comment type="caution">
    <text evidence="20">The sequence shown here is derived from an EMBL/GenBank/DDBJ whole genome shotgun (WGS) entry which is preliminary data.</text>
</comment>
<dbReference type="InterPro" id="IPR015422">
    <property type="entry name" value="PyrdxlP-dep_Trfase_small"/>
</dbReference>
<dbReference type="Proteomes" id="UP000187429">
    <property type="component" value="Unassembled WGS sequence"/>
</dbReference>
<evidence type="ECO:0000313" key="20">
    <source>
        <dbReference type="EMBL" id="OMJ18785.1"/>
    </source>
</evidence>
<sequence>MDQRNIKLFADILGNENYVKKAIEKNTRRQSMLNSLLSQKCLPVDGWSDEDIKWLLDELSCMDMNNQQGQIGVGEREGRIASKLVYQRHFGFSHGIGRSGDIAENQPKAIGSSLLYKLANKLVLSSLKIAGISKKAVGDCIIFPMATGLTLSFCMQLIKSQNVSAKYVIWPRIDQKSCFKAIIGAGLQPVIIENLIEGDEIRTDIDSILKKIIELGANNIACIYTTTSCFAPRVPDRLVQVSTICKNYNIPHLVNNAYGVQSTRCLGLLSEACTKGRVDYFVQSTDKNYMVPVGGSIIASPSLEKIEKLTIGIYKRTKLFEPLSTDERNQATLSNLRKKKDESMIGPMLYLRNVSGARSVNPSPSRTIEGYNFQNWCQHINFYFPESSKNIELVRLKSIENDLNNLSISGGEKTLAKATSYLNVAVAIGFKEEDIDLFIEKLISVLDQIY</sequence>
<dbReference type="PIRSF" id="PIRSF017689">
    <property type="entry name" value="SepSecS"/>
    <property type="match status" value="1"/>
</dbReference>
<comment type="pathway">
    <text evidence="3 17">Aminoacyl-tRNA biosynthesis; selenocysteinyl-tRNA(Sec) biosynthesis; selenocysteinyl-tRNA(Sec) from L-seryl-tRNA(Sec) (archaeal/eukaryal route): step 2/2.</text>
</comment>
<evidence type="ECO:0000256" key="16">
    <source>
        <dbReference type="ARBA" id="ARBA00048808"/>
    </source>
</evidence>
<comment type="catalytic activity">
    <reaction evidence="16 17">
        <text>O-phospho-L-seryl-tRNA(Sec) + selenophosphate + H2O = L-selenocysteinyl-tRNA(Sec) + 2 phosphate</text>
        <dbReference type="Rhea" id="RHEA:25041"/>
        <dbReference type="Rhea" id="RHEA-COMP:9743"/>
        <dbReference type="Rhea" id="RHEA-COMP:9947"/>
        <dbReference type="ChEBI" id="CHEBI:15377"/>
        <dbReference type="ChEBI" id="CHEBI:16144"/>
        <dbReference type="ChEBI" id="CHEBI:43474"/>
        <dbReference type="ChEBI" id="CHEBI:78551"/>
        <dbReference type="ChEBI" id="CHEBI:78573"/>
        <dbReference type="EC" id="2.9.1.2"/>
    </reaction>
</comment>
<evidence type="ECO:0000256" key="15">
    <source>
        <dbReference type="ARBA" id="ARBA00032693"/>
    </source>
</evidence>
<evidence type="ECO:0000256" key="3">
    <source>
        <dbReference type="ARBA" id="ARBA00004822"/>
    </source>
</evidence>
<feature type="binding site" evidence="18">
    <location>
        <position position="98"/>
    </location>
    <ligand>
        <name>substrate</name>
    </ligand>
</feature>
<evidence type="ECO:0000256" key="7">
    <source>
        <dbReference type="ARBA" id="ARBA00022555"/>
    </source>
</evidence>
<keyword evidence="7 17" id="KW-0820">tRNA-binding</keyword>
<keyword evidence="10 17" id="KW-0663">Pyridoxal phosphate</keyword>
<dbReference type="UniPathway" id="UPA00906">
    <property type="reaction ID" value="UER00898"/>
</dbReference>
<dbReference type="GO" id="GO:0000049">
    <property type="term" value="F:tRNA binding"/>
    <property type="evidence" value="ECO:0007669"/>
    <property type="project" value="UniProtKB-UniRule"/>
</dbReference>
<keyword evidence="8 17" id="KW-0808">Transferase</keyword>
<keyword evidence="12 17" id="KW-0711">Selenium</keyword>
<evidence type="ECO:0000256" key="2">
    <source>
        <dbReference type="ARBA" id="ARBA00002552"/>
    </source>
</evidence>
<evidence type="ECO:0000256" key="4">
    <source>
        <dbReference type="ARBA" id="ARBA00007037"/>
    </source>
</evidence>
<comment type="subcellular location">
    <subcellularLocation>
        <location evidence="17">Cytoplasm</location>
    </subcellularLocation>
</comment>
<dbReference type="GO" id="GO:0001514">
    <property type="term" value="P:selenocysteine incorporation"/>
    <property type="evidence" value="ECO:0007669"/>
    <property type="project" value="TreeGrafter"/>
</dbReference>
<dbReference type="PANTHER" id="PTHR12944">
    <property type="entry name" value="SOLUBLE LIVER ANTIGEN/LIVER PANCREAS ANTIGEN"/>
    <property type="match status" value="1"/>
</dbReference>
<name>A0A1R1XW11_9FUNG</name>
<evidence type="ECO:0000256" key="12">
    <source>
        <dbReference type="ARBA" id="ARBA00023266"/>
    </source>
</evidence>
<gene>
    <name evidence="20" type="ORF">AYI69_g6881</name>
</gene>
<proteinExistence type="inferred from homology"/>
<dbReference type="Pfam" id="PF05889">
    <property type="entry name" value="SepSecS"/>
    <property type="match status" value="2"/>
</dbReference>
<evidence type="ECO:0000256" key="17">
    <source>
        <dbReference type="PIRNR" id="PIRNR017689"/>
    </source>
</evidence>
<keyword evidence="21" id="KW-1185">Reference proteome</keyword>
<protein>
    <recommendedName>
        <fullName evidence="6 17">O-phosphoseryl-tRNA(Sec) selenium transferase</fullName>
        <ecNumber evidence="5 17">2.9.1.2</ecNumber>
    </recommendedName>
    <alternativeName>
        <fullName evidence="13 17">Selenocysteine synthase</fullName>
    </alternativeName>
    <alternativeName>
        <fullName evidence="14 17">Selenocysteinyl-tRNA(Sec) synthase</fullName>
    </alternativeName>
    <alternativeName>
        <fullName evidence="15 17">Sep-tRNA:Sec-tRNA synthase</fullName>
    </alternativeName>
</protein>
<evidence type="ECO:0000256" key="10">
    <source>
        <dbReference type="ARBA" id="ARBA00022898"/>
    </source>
</evidence>
<dbReference type="Gene3D" id="3.40.640.10">
    <property type="entry name" value="Type I PLP-dependent aspartate aminotransferase-like (Major domain)"/>
    <property type="match status" value="1"/>
</dbReference>
<dbReference type="InterPro" id="IPR015421">
    <property type="entry name" value="PyrdxlP-dep_Trfase_major"/>
</dbReference>
<dbReference type="GO" id="GO:0001717">
    <property type="term" value="P:conversion of seryl-tRNAsec to selenocys-tRNAsec"/>
    <property type="evidence" value="ECO:0007669"/>
    <property type="project" value="UniProtKB-UniRule"/>
</dbReference>
<evidence type="ECO:0000256" key="19">
    <source>
        <dbReference type="PIRSR" id="PIRSR017689-50"/>
    </source>
</evidence>
<evidence type="ECO:0000256" key="14">
    <source>
        <dbReference type="ARBA" id="ARBA00032048"/>
    </source>
</evidence>
<dbReference type="InterPro" id="IPR019872">
    <property type="entry name" value="Sec-tRNA_Se_transferase"/>
</dbReference>
<evidence type="ECO:0000256" key="8">
    <source>
        <dbReference type="ARBA" id="ARBA00022679"/>
    </source>
</evidence>
<evidence type="ECO:0000313" key="21">
    <source>
        <dbReference type="Proteomes" id="UP000187429"/>
    </source>
</evidence>
<comment type="cofactor">
    <cofactor evidence="1 17">
        <name>pyridoxal 5'-phosphate</name>
        <dbReference type="ChEBI" id="CHEBI:597326"/>
    </cofactor>
</comment>
<accession>A0A1R1XW11</accession>
<dbReference type="InterPro" id="IPR008829">
    <property type="entry name" value="SepSecS/SepCysS"/>
</dbReference>
<evidence type="ECO:0000256" key="5">
    <source>
        <dbReference type="ARBA" id="ARBA00012464"/>
    </source>
</evidence>
<dbReference type="AlphaFoldDB" id="A0A1R1XW11"/>
<dbReference type="GO" id="GO:0098621">
    <property type="term" value="F:O-phosphoseryl-tRNA(Sec) selenium transferase activity"/>
    <property type="evidence" value="ECO:0007669"/>
    <property type="project" value="UniProtKB-EC"/>
</dbReference>
<evidence type="ECO:0000256" key="13">
    <source>
        <dbReference type="ARBA" id="ARBA00030669"/>
    </source>
</evidence>
<dbReference type="NCBIfam" id="TIGR03531">
    <property type="entry name" value="selenium_SpcS"/>
    <property type="match status" value="1"/>
</dbReference>
<feature type="binding site" evidence="18">
    <location>
        <position position="99"/>
    </location>
    <ligand>
        <name>substrate</name>
    </ligand>
</feature>
<keyword evidence="17" id="KW-0963">Cytoplasm</keyword>
<feature type="binding site" evidence="18">
    <location>
        <position position="106"/>
    </location>
    <ligand>
        <name>substrate</name>
    </ligand>
</feature>
<evidence type="ECO:0000256" key="1">
    <source>
        <dbReference type="ARBA" id="ARBA00001933"/>
    </source>
</evidence>
<dbReference type="InterPro" id="IPR015424">
    <property type="entry name" value="PyrdxlP-dep_Trfase"/>
</dbReference>
<dbReference type="OrthoDB" id="10263545at2759"/>
<evidence type="ECO:0000256" key="9">
    <source>
        <dbReference type="ARBA" id="ARBA00022884"/>
    </source>
</evidence>
<dbReference type="Gene3D" id="3.90.1150.10">
    <property type="entry name" value="Aspartate Aminotransferase, domain 1"/>
    <property type="match status" value="1"/>
</dbReference>
<dbReference type="EC" id="2.9.1.2" evidence="5 17"/>
<comment type="similarity">
    <text evidence="4 17">Belongs to the SepSecS family.</text>
</comment>
<evidence type="ECO:0000256" key="18">
    <source>
        <dbReference type="PIRSR" id="PIRSR017689-1"/>
    </source>
</evidence>
<feature type="modified residue" description="N6-(pyridoxal phosphate)lysine" evidence="19">
    <location>
        <position position="287"/>
    </location>
</feature>
<keyword evidence="11 17" id="KW-0648">Protein biosynthesis</keyword>
<organism evidence="20 21">
    <name type="scientific">Smittium culicis</name>
    <dbReference type="NCBI Taxonomy" id="133412"/>
    <lineage>
        <taxon>Eukaryota</taxon>
        <taxon>Fungi</taxon>
        <taxon>Fungi incertae sedis</taxon>
        <taxon>Zoopagomycota</taxon>
        <taxon>Kickxellomycotina</taxon>
        <taxon>Harpellomycetes</taxon>
        <taxon>Harpellales</taxon>
        <taxon>Legeriomycetaceae</taxon>
        <taxon>Smittium</taxon>
    </lineage>
</organism>
<feature type="site" description="May act as a substrate filter by repelling compounds with a negatively charged alpha-carboxylate" evidence="19">
    <location>
        <position position="75"/>
    </location>
</feature>
<feature type="binding site" evidence="18">
    <location>
        <position position="76"/>
    </location>
    <ligand>
        <name>pyridoxal 5'-phosphate</name>
        <dbReference type="ChEBI" id="CHEBI:597326"/>
    </ligand>
</feature>
<dbReference type="GO" id="GO:0005737">
    <property type="term" value="C:cytoplasm"/>
    <property type="evidence" value="ECO:0007669"/>
    <property type="project" value="UniProtKB-SubCell"/>
</dbReference>
<keyword evidence="9 17" id="KW-0694">RNA-binding</keyword>
<evidence type="ECO:0000256" key="6">
    <source>
        <dbReference type="ARBA" id="ARBA00021963"/>
    </source>
</evidence>
<comment type="function">
    <text evidence="2 17">Converts O-phosphoseryl-tRNA(Sec) to selenocysteinyl-tRNA(Sec) required for selenoprotein biosynthesis.</text>
</comment>
<dbReference type="EMBL" id="LSSM01003185">
    <property type="protein sequence ID" value="OMJ18785.1"/>
    <property type="molecule type" value="Genomic_DNA"/>
</dbReference>
<evidence type="ECO:0000256" key="11">
    <source>
        <dbReference type="ARBA" id="ARBA00022917"/>
    </source>
</evidence>
<dbReference type="PANTHER" id="PTHR12944:SF2">
    <property type="entry name" value="O-PHOSPHOSERYL-TRNA(SEC) SELENIUM TRANSFERASE"/>
    <property type="match status" value="1"/>
</dbReference>